<dbReference type="Gene3D" id="1.10.1740.10">
    <property type="match status" value="1"/>
</dbReference>
<dbReference type="RefSeq" id="WP_127087109.1">
    <property type="nucleotide sequence ID" value="NZ_RSCL01000044.1"/>
</dbReference>
<dbReference type="SUPFAM" id="SSF51011">
    <property type="entry name" value="Glycosyl hydrolase domain"/>
    <property type="match status" value="1"/>
</dbReference>
<gene>
    <name evidence="2" type="ORF">DSM106972_091620</name>
</gene>
<evidence type="ECO:0000259" key="1">
    <source>
        <dbReference type="SMART" id="SM00642"/>
    </source>
</evidence>
<dbReference type="PANTHER" id="PTHR10357:SF213">
    <property type="entry name" value="ALPHA AMYLASE CATALYTIC REGION"/>
    <property type="match status" value="1"/>
</dbReference>
<dbReference type="Gene3D" id="2.60.40.1180">
    <property type="entry name" value="Golgi alpha-mannosidase II"/>
    <property type="match status" value="1"/>
</dbReference>
<dbReference type="InterPro" id="IPR017853">
    <property type="entry name" value="GH"/>
</dbReference>
<keyword evidence="3" id="KW-1185">Reference proteome</keyword>
<dbReference type="EMBL" id="RSCL01000044">
    <property type="protein sequence ID" value="RUS95002.1"/>
    <property type="molecule type" value="Genomic_DNA"/>
</dbReference>
<dbReference type="PANTHER" id="PTHR10357">
    <property type="entry name" value="ALPHA-AMYLASE FAMILY MEMBER"/>
    <property type="match status" value="1"/>
</dbReference>
<dbReference type="OrthoDB" id="9805159at2"/>
<proteinExistence type="predicted"/>
<reference evidence="2" key="1">
    <citation type="submission" date="2018-12" db="EMBL/GenBank/DDBJ databases">
        <authorList>
            <person name="Will S."/>
            <person name="Neumann-Schaal M."/>
            <person name="Henke P."/>
        </authorList>
    </citation>
    <scope>NUCLEOTIDE SEQUENCE</scope>
    <source>
        <strain evidence="2">PCC 7102</strain>
    </source>
</reference>
<dbReference type="GO" id="GO:0047669">
    <property type="term" value="F:amylosucrase activity"/>
    <property type="evidence" value="ECO:0007669"/>
    <property type="project" value="InterPro"/>
</dbReference>
<evidence type="ECO:0000313" key="3">
    <source>
        <dbReference type="Proteomes" id="UP000271624"/>
    </source>
</evidence>
<dbReference type="InterPro" id="IPR044077">
    <property type="entry name" value="Amylosucrase"/>
</dbReference>
<dbReference type="Gene3D" id="3.20.20.80">
    <property type="entry name" value="Glycosidases"/>
    <property type="match status" value="1"/>
</dbReference>
<reference evidence="2" key="2">
    <citation type="journal article" date="2019" name="Genome Biol. Evol.">
        <title>Day and night: Metabolic profiles and evolutionary relationships of six axenic non-marine cyanobacteria.</title>
        <authorList>
            <person name="Will S.E."/>
            <person name="Henke P."/>
            <person name="Boedeker C."/>
            <person name="Huang S."/>
            <person name="Brinkmann H."/>
            <person name="Rohde M."/>
            <person name="Jarek M."/>
            <person name="Friedl T."/>
            <person name="Seufert S."/>
            <person name="Schumacher M."/>
            <person name="Overmann J."/>
            <person name="Neumann-Schaal M."/>
            <person name="Petersen J."/>
        </authorList>
    </citation>
    <scope>NUCLEOTIDE SEQUENCE [LARGE SCALE GENOMIC DNA]</scope>
    <source>
        <strain evidence="2">PCC 7102</strain>
    </source>
</reference>
<dbReference type="SMART" id="SM00642">
    <property type="entry name" value="Aamy"/>
    <property type="match status" value="1"/>
</dbReference>
<organism evidence="2 3">
    <name type="scientific">Dulcicalothrix desertica PCC 7102</name>
    <dbReference type="NCBI Taxonomy" id="232991"/>
    <lineage>
        <taxon>Bacteria</taxon>
        <taxon>Bacillati</taxon>
        <taxon>Cyanobacteriota</taxon>
        <taxon>Cyanophyceae</taxon>
        <taxon>Nostocales</taxon>
        <taxon>Calotrichaceae</taxon>
        <taxon>Dulcicalothrix</taxon>
    </lineage>
</organism>
<dbReference type="InterPro" id="IPR013780">
    <property type="entry name" value="Glyco_hydro_b"/>
</dbReference>
<dbReference type="Pfam" id="PF00128">
    <property type="entry name" value="Alpha-amylase"/>
    <property type="match status" value="1"/>
</dbReference>
<dbReference type="Gene3D" id="3.90.400.10">
    <property type="entry name" value="Oligo-1,6-glucosidase, Domain 2"/>
    <property type="match status" value="1"/>
</dbReference>
<protein>
    <submittedName>
        <fullName evidence="2">Alpha-amylase</fullName>
    </submittedName>
</protein>
<dbReference type="Pfam" id="PF16657">
    <property type="entry name" value="Malt_amylase_C"/>
    <property type="match status" value="1"/>
</dbReference>
<comment type="caution">
    <text evidence="2">The sequence shown here is derived from an EMBL/GenBank/DDBJ whole genome shotgun (WGS) entry which is preliminary data.</text>
</comment>
<dbReference type="InterPro" id="IPR006047">
    <property type="entry name" value="GH13_cat_dom"/>
</dbReference>
<dbReference type="CDD" id="cd11324">
    <property type="entry name" value="AmyAc_Amylosucrase"/>
    <property type="match status" value="1"/>
</dbReference>
<evidence type="ECO:0000313" key="2">
    <source>
        <dbReference type="EMBL" id="RUS95002.1"/>
    </source>
</evidence>
<dbReference type="Proteomes" id="UP000271624">
    <property type="component" value="Unassembled WGS sequence"/>
</dbReference>
<name>A0A433UMD6_9CYAN</name>
<dbReference type="InterPro" id="IPR045857">
    <property type="entry name" value="O16G_dom_2"/>
</dbReference>
<accession>A0A433UMD6</accession>
<sequence length="651" mass="75552">MYEQISHSLLNSILDDLKPEIRRQDLRHFYTRLGANFYAIHSLFFTLYGHRDDFKVQMLRLVETMAKGYIDRSRELEQLDIQREQDHNWFLSQKWVGMALYSNGFAENLADLENKIGYFQELGINMVHIMPILKCPIGKSDGGYAISDFREVDERVGDLEDIRRIAYEFRKRDILLVLDIVLNHTSDEHEWARKAITGDRNFQDYYYIFENREIPDMFEENMPEVFPETAPSNFTWNSEMEKWVMTVFHSYQWDLNYSNPRVFIEMLDIILFWANQGVDILRLDAVAFLWKKIGSSCQNERNAHLILQLMKDCCQVTAPGVLFIAEAIVAPVEVIKYFGEDAIAAKECEIAYNATLMALLWDGIATKNTKLLYQGIKSLPNKLERATWLNYVRCHDDIGFGFDDYDIQVAGYEPRTHRKFLVDYLSGKFDSSLSKGLIFMPNEATGDARICGSLASLVGLESALSDADERLIALAINRILLLHGIILSFGGIPLMYNGDAIAVLNDYSYTDDPSKINDNRWVHRPKIDWEKAELRKKQGTVEYRVFTAMKKMIAIRKEISAFADFNNRELLHVGNEHLLCYIRFNHERPSEKVLVVANFDANLQYLDLDKLRNTGFNTYSKFVDLYSGIKPLQSDGRIILEGYQFYWLTES</sequence>
<dbReference type="GO" id="GO:0005975">
    <property type="term" value="P:carbohydrate metabolic process"/>
    <property type="evidence" value="ECO:0007669"/>
    <property type="project" value="InterPro"/>
</dbReference>
<dbReference type="SUPFAM" id="SSF51445">
    <property type="entry name" value="(Trans)glycosidases"/>
    <property type="match status" value="1"/>
</dbReference>
<dbReference type="InterPro" id="IPR032091">
    <property type="entry name" value="Malt_amylase-like_C"/>
</dbReference>
<dbReference type="AlphaFoldDB" id="A0A433UMD6"/>
<feature type="domain" description="Glycosyl hydrolase family 13 catalytic" evidence="1">
    <location>
        <begin position="99"/>
        <end position="556"/>
    </location>
</feature>